<dbReference type="PANTHER" id="PTHR21047">
    <property type="entry name" value="DTDP-6-DEOXY-D-GLUCOSE-3,5 EPIMERASE"/>
    <property type="match status" value="1"/>
</dbReference>
<dbReference type="InterPro" id="IPR029303">
    <property type="entry name" value="CapF_C"/>
</dbReference>
<evidence type="ECO:0000256" key="3">
    <source>
        <dbReference type="ARBA" id="ARBA00012098"/>
    </source>
</evidence>
<dbReference type="InterPro" id="IPR011051">
    <property type="entry name" value="RmlC_Cupin_sf"/>
</dbReference>
<dbReference type="InterPro" id="IPR000888">
    <property type="entry name" value="RmlC-like"/>
</dbReference>
<reference evidence="9 10" key="1">
    <citation type="submission" date="2019-03" db="EMBL/GenBank/DDBJ databases">
        <title>Flavobacterium LB-D12 sp. nov., isolated from arctic soil.</title>
        <authorList>
            <person name="Chaudhary D.K."/>
        </authorList>
    </citation>
    <scope>NUCLEOTIDE SEQUENCE [LARGE SCALE GENOMIC DNA]</scope>
    <source>
        <strain evidence="9 10">LB-D12</strain>
    </source>
</reference>
<dbReference type="EC" id="5.1.3.13" evidence="3"/>
<comment type="caution">
    <text evidence="9">The sequence shown here is derived from an EMBL/GenBank/DDBJ whole genome shotgun (WGS) entry which is preliminary data.</text>
</comment>
<dbReference type="PANTHER" id="PTHR21047:SF2">
    <property type="entry name" value="THYMIDINE DIPHOSPHO-4-KETO-RHAMNOSE 3,5-EPIMERASE"/>
    <property type="match status" value="1"/>
</dbReference>
<dbReference type="GO" id="GO:0008830">
    <property type="term" value="F:dTDP-4-dehydrorhamnose 3,5-epimerase activity"/>
    <property type="evidence" value="ECO:0007669"/>
    <property type="project" value="UniProtKB-EC"/>
</dbReference>
<organism evidence="9 10">
    <name type="scientific">Flavobacterium sandaracinum</name>
    <dbReference type="NCBI Taxonomy" id="2541733"/>
    <lineage>
        <taxon>Bacteria</taxon>
        <taxon>Pseudomonadati</taxon>
        <taxon>Bacteroidota</taxon>
        <taxon>Flavobacteriia</taxon>
        <taxon>Flavobacteriales</taxon>
        <taxon>Flavobacteriaceae</taxon>
        <taxon>Flavobacterium</taxon>
    </lineage>
</organism>
<evidence type="ECO:0000256" key="4">
    <source>
        <dbReference type="ARBA" id="ARBA00019595"/>
    </source>
</evidence>
<dbReference type="GO" id="GO:0000271">
    <property type="term" value="P:polysaccharide biosynthetic process"/>
    <property type="evidence" value="ECO:0007669"/>
    <property type="project" value="TreeGrafter"/>
</dbReference>
<dbReference type="RefSeq" id="WP_132065700.1">
    <property type="nucleotide sequence ID" value="NZ_SMFN01000007.1"/>
</dbReference>
<dbReference type="AlphaFoldDB" id="A0A4R5CY70"/>
<protein>
    <recommendedName>
        <fullName evidence="4">dTDP-4-dehydrorhamnose 3,5-epimerase</fullName>
        <ecNumber evidence="3">5.1.3.13</ecNumber>
    </recommendedName>
    <alternativeName>
        <fullName evidence="6">Thymidine diphospho-4-keto-rhamnose 3,5-epimerase</fullName>
    </alternativeName>
    <alternativeName>
        <fullName evidence="5">dTDP-4-keto-6-deoxyglucose 3,5-epimerase</fullName>
    </alternativeName>
    <alternativeName>
        <fullName evidence="7">dTDP-6-deoxy-D-xylo-4-hexulose 3,5-epimerase</fullName>
    </alternativeName>
</protein>
<dbReference type="EMBL" id="SMFN01000007">
    <property type="protein sequence ID" value="TDE04757.1"/>
    <property type="molecule type" value="Genomic_DNA"/>
</dbReference>
<evidence type="ECO:0000313" key="10">
    <source>
        <dbReference type="Proteomes" id="UP000294644"/>
    </source>
</evidence>
<evidence type="ECO:0000256" key="2">
    <source>
        <dbReference type="ARBA" id="ARBA00001997"/>
    </source>
</evidence>
<evidence type="ECO:0000256" key="1">
    <source>
        <dbReference type="ARBA" id="ARBA00001298"/>
    </source>
</evidence>
<keyword evidence="10" id="KW-1185">Reference proteome</keyword>
<gene>
    <name evidence="9" type="ORF">E0F91_07620</name>
</gene>
<dbReference type="InterPro" id="IPR014710">
    <property type="entry name" value="RmlC-like_jellyroll"/>
</dbReference>
<dbReference type="Pfam" id="PF14667">
    <property type="entry name" value="Polysacc_synt_C"/>
    <property type="match status" value="1"/>
</dbReference>
<comment type="catalytic activity">
    <reaction evidence="1">
        <text>dTDP-4-dehydro-6-deoxy-alpha-D-glucose = dTDP-4-dehydro-beta-L-rhamnose</text>
        <dbReference type="Rhea" id="RHEA:16969"/>
        <dbReference type="ChEBI" id="CHEBI:57649"/>
        <dbReference type="ChEBI" id="CHEBI:62830"/>
        <dbReference type="EC" id="5.1.3.13"/>
    </reaction>
</comment>
<comment type="function">
    <text evidence="2">Catalyzes the epimerization of the C3' and C5'positions of dTDP-6-deoxy-D-xylo-4-hexulose, forming dTDP-6-deoxy-L-lyxo-4-hexulose.</text>
</comment>
<dbReference type="Proteomes" id="UP000294644">
    <property type="component" value="Unassembled WGS sequence"/>
</dbReference>
<sequence length="133" mass="15163">MIKDKIQIIKRNKIEDSRGWFLKVITGTESNLPKSTGEVYLTLANPGEMKGGHYHLLANEWFTLITGNCLLKLQDVKTKEYKEIVLNSNDPVTIYVPYGIAHAFFNTSKEADFILLAYSDQLFNPVDTINFSF</sequence>
<dbReference type="SUPFAM" id="SSF51182">
    <property type="entry name" value="RmlC-like cupins"/>
    <property type="match status" value="1"/>
</dbReference>
<evidence type="ECO:0000256" key="6">
    <source>
        <dbReference type="ARBA" id="ARBA00031424"/>
    </source>
</evidence>
<feature type="domain" description="Capsular polysaccharide assembling protein CapF C-terminal" evidence="8">
    <location>
        <begin position="15"/>
        <end position="126"/>
    </location>
</feature>
<evidence type="ECO:0000256" key="7">
    <source>
        <dbReference type="ARBA" id="ARBA00033311"/>
    </source>
</evidence>
<evidence type="ECO:0000313" key="9">
    <source>
        <dbReference type="EMBL" id="TDE04757.1"/>
    </source>
</evidence>
<dbReference type="GO" id="GO:0005829">
    <property type="term" value="C:cytosol"/>
    <property type="evidence" value="ECO:0007669"/>
    <property type="project" value="TreeGrafter"/>
</dbReference>
<evidence type="ECO:0000259" key="8">
    <source>
        <dbReference type="Pfam" id="PF14667"/>
    </source>
</evidence>
<proteinExistence type="predicted"/>
<dbReference type="OrthoDB" id="9801056at2"/>
<accession>A0A4R5CY70</accession>
<evidence type="ECO:0000256" key="5">
    <source>
        <dbReference type="ARBA" id="ARBA00029758"/>
    </source>
</evidence>
<dbReference type="Gene3D" id="2.60.120.10">
    <property type="entry name" value="Jelly Rolls"/>
    <property type="match status" value="1"/>
</dbReference>
<name>A0A4R5CY70_9FLAO</name>